<dbReference type="InterPro" id="IPR006047">
    <property type="entry name" value="GH13_cat_dom"/>
</dbReference>
<dbReference type="Gene3D" id="3.20.20.80">
    <property type="entry name" value="Glycosidases"/>
    <property type="match status" value="2"/>
</dbReference>
<reference evidence="4" key="1">
    <citation type="submission" date="2017-05" db="EMBL/GenBank/DDBJ databases">
        <authorList>
            <person name="Sharma S."/>
            <person name="Sidhu C."/>
            <person name="Pinnaka A.K."/>
        </authorList>
    </citation>
    <scope>NUCLEOTIDE SEQUENCE [LARGE SCALE GENOMIC DNA]</scope>
    <source>
        <strain evidence="4">AK93</strain>
    </source>
</reference>
<name>A0A3E0WHH5_9GAMM</name>
<evidence type="ECO:0000259" key="2">
    <source>
        <dbReference type="SMART" id="SM00642"/>
    </source>
</evidence>
<dbReference type="SMART" id="SM00642">
    <property type="entry name" value="Aamy"/>
    <property type="match status" value="1"/>
</dbReference>
<dbReference type="PANTHER" id="PTHR10357:SF209">
    <property type="entry name" value="PERIPLASMIC ALPHA-AMYLASE"/>
    <property type="match status" value="1"/>
</dbReference>
<dbReference type="InterPro" id="IPR013780">
    <property type="entry name" value="Glyco_hydro_b"/>
</dbReference>
<accession>A0A3E0WHH5</accession>
<dbReference type="EMBL" id="NFZW01000029">
    <property type="protein sequence ID" value="RFA32412.1"/>
    <property type="molecule type" value="Genomic_DNA"/>
</dbReference>
<dbReference type="AlphaFoldDB" id="A0A3E0WHH5"/>
<feature type="chain" id="PRO_5017619919" evidence="1">
    <location>
        <begin position="28"/>
        <end position="579"/>
    </location>
</feature>
<evidence type="ECO:0000313" key="4">
    <source>
        <dbReference type="Proteomes" id="UP000256763"/>
    </source>
</evidence>
<keyword evidence="1" id="KW-0732">Signal</keyword>
<dbReference type="SUPFAM" id="SSF51011">
    <property type="entry name" value="Glycosyl hydrolase domain"/>
    <property type="match status" value="1"/>
</dbReference>
<proteinExistence type="predicted"/>
<sequence length="579" mass="65273">MKRSIVKSGMFAALAALGLAAASVAAAEEGPVYPGSFAENPIVYFVITDRFYNGNPDNDRSYGREPDGEEEVGTFHGGDLAGLSHKLREGYFRDLGINALWITAPYEQIHGWVVGGENAFRHYAYHGYYALDYTQLDQNMGTSEELREFIRLAHADGIRVVFDIVMNHPGYGDLWTLDKYGVDVVWDGFEAATPRDYHSHINYNSRNWTDWWGDAWVRSDLPGYRSGNHRDPLTMQLAYLPDFRTEATEAVELPVFLRNKWEQEGRLESEQAALAEWFEQTGRTPTVRNHLIKWLTDWVREYGVDGFRADTVKHVEKEAWAELKAEAVSALEAWKQANPEQAIDDAPFWMTGEYWGHGVERSDFFDYGFDNMINFGLQERANLSSRLDAIYARYAEAATPEANFLSYISSHDTHLYPRERLIEGGTVLLLAPGGVKIFYGDETARPAGPAPASDPDQATRSPMNWDAIDEDVLAHWQTLTQFRARHVALAQGEHRRLSNRPYTFSRTYGEDRVVVAVEVNEPQNVAVGDAFSDGETVRDFYTRERMTVMDGQVFVEPHANGVVLLERAGPSSGSPASAP</sequence>
<feature type="domain" description="Glycosyl hydrolase family 13 catalytic" evidence="2">
    <location>
        <begin position="45"/>
        <end position="483"/>
    </location>
</feature>
<protein>
    <submittedName>
        <fullName evidence="3">Alpha-amylase</fullName>
    </submittedName>
</protein>
<feature type="signal peptide" evidence="1">
    <location>
        <begin position="1"/>
        <end position="27"/>
    </location>
</feature>
<dbReference type="SUPFAM" id="SSF51445">
    <property type="entry name" value="(Trans)glycosidases"/>
    <property type="match status" value="1"/>
</dbReference>
<dbReference type="Gene3D" id="2.60.40.1180">
    <property type="entry name" value="Golgi alpha-mannosidase II"/>
    <property type="match status" value="1"/>
</dbReference>
<gene>
    <name evidence="3" type="ORF">CAL65_19680</name>
</gene>
<dbReference type="Proteomes" id="UP000256763">
    <property type="component" value="Unassembled WGS sequence"/>
</dbReference>
<keyword evidence="4" id="KW-1185">Reference proteome</keyword>
<evidence type="ECO:0000313" key="3">
    <source>
        <dbReference type="EMBL" id="RFA32412.1"/>
    </source>
</evidence>
<comment type="caution">
    <text evidence="3">The sequence shown here is derived from an EMBL/GenBank/DDBJ whole genome shotgun (WGS) entry which is preliminary data.</text>
</comment>
<evidence type="ECO:0000256" key="1">
    <source>
        <dbReference type="SAM" id="SignalP"/>
    </source>
</evidence>
<organism evidence="3 4">
    <name type="scientific">Alkalilimnicola ehrlichii</name>
    <dbReference type="NCBI Taxonomy" id="351052"/>
    <lineage>
        <taxon>Bacteria</taxon>
        <taxon>Pseudomonadati</taxon>
        <taxon>Pseudomonadota</taxon>
        <taxon>Gammaproteobacteria</taxon>
        <taxon>Chromatiales</taxon>
        <taxon>Ectothiorhodospiraceae</taxon>
        <taxon>Alkalilimnicola</taxon>
    </lineage>
</organism>
<dbReference type="InterPro" id="IPR017853">
    <property type="entry name" value="GH"/>
</dbReference>
<dbReference type="Pfam" id="PF00128">
    <property type="entry name" value="Alpha-amylase"/>
    <property type="match status" value="1"/>
</dbReference>
<dbReference type="RefSeq" id="WP_181919548.1">
    <property type="nucleotide sequence ID" value="NZ_NFZV01000031.1"/>
</dbReference>
<dbReference type="PANTHER" id="PTHR10357">
    <property type="entry name" value="ALPHA-AMYLASE FAMILY MEMBER"/>
    <property type="match status" value="1"/>
</dbReference>
<dbReference type="GO" id="GO:0005975">
    <property type="term" value="P:carbohydrate metabolic process"/>
    <property type="evidence" value="ECO:0007669"/>
    <property type="project" value="InterPro"/>
</dbReference>